<dbReference type="GO" id="GO:0008270">
    <property type="term" value="F:zinc ion binding"/>
    <property type="evidence" value="ECO:0007669"/>
    <property type="project" value="UniProtKB-UniRule"/>
</dbReference>
<accession>B1Y5V0</accession>
<dbReference type="CDD" id="cd01320">
    <property type="entry name" value="ADA"/>
    <property type="match status" value="1"/>
</dbReference>
<dbReference type="Proteomes" id="UP000001693">
    <property type="component" value="Chromosome"/>
</dbReference>
<dbReference type="GO" id="GO:0005829">
    <property type="term" value="C:cytosol"/>
    <property type="evidence" value="ECO:0007669"/>
    <property type="project" value="TreeGrafter"/>
</dbReference>
<dbReference type="eggNOG" id="COG1816">
    <property type="taxonomic scope" value="Bacteria"/>
</dbReference>
<dbReference type="SUPFAM" id="SSF51556">
    <property type="entry name" value="Metallo-dependent hydrolases"/>
    <property type="match status" value="1"/>
</dbReference>
<dbReference type="InterPro" id="IPR006330">
    <property type="entry name" value="Ado/ade_deaminase"/>
</dbReference>
<dbReference type="Gene3D" id="3.20.20.140">
    <property type="entry name" value="Metal-dependent hydrolases"/>
    <property type="match status" value="1"/>
</dbReference>
<feature type="site" description="Important for catalytic activity" evidence="5">
    <location>
        <position position="239"/>
    </location>
</feature>
<dbReference type="InterPro" id="IPR001365">
    <property type="entry name" value="A_deaminase_dom"/>
</dbReference>
<protein>
    <recommendedName>
        <fullName evidence="5">Adenine deaminase</fullName>
        <shortName evidence="5">ADE</shortName>
        <ecNumber evidence="5">3.5.4.2</ecNumber>
    </recommendedName>
    <alternativeName>
        <fullName evidence="5">Adenine aminohydrolase</fullName>
        <shortName evidence="5">AAH</shortName>
    </alternativeName>
</protein>
<comment type="catalytic activity">
    <reaction evidence="5">
        <text>adenine + H2O + H(+) = hypoxanthine + NH4(+)</text>
        <dbReference type="Rhea" id="RHEA:23688"/>
        <dbReference type="ChEBI" id="CHEBI:15377"/>
        <dbReference type="ChEBI" id="CHEBI:15378"/>
        <dbReference type="ChEBI" id="CHEBI:16708"/>
        <dbReference type="ChEBI" id="CHEBI:17368"/>
        <dbReference type="ChEBI" id="CHEBI:28938"/>
        <dbReference type="EC" id="3.5.4.2"/>
    </reaction>
</comment>
<feature type="domain" description="Adenosine deaminase" evidence="6">
    <location>
        <begin position="30"/>
        <end position="348"/>
    </location>
</feature>
<comment type="cofactor">
    <cofactor evidence="5">
        <name>Zn(2+)</name>
        <dbReference type="ChEBI" id="CHEBI:29105"/>
    </cofactor>
    <text evidence="5">Binds 1 zinc ion per subunit.</text>
</comment>
<feature type="binding site" evidence="5">
    <location>
        <position position="215"/>
    </location>
    <ligand>
        <name>Zn(2+)</name>
        <dbReference type="ChEBI" id="CHEBI:29105"/>
        <note>catalytic</note>
    </ligand>
</feature>
<dbReference type="STRING" id="395495.Lcho_3742"/>
<evidence type="ECO:0000256" key="3">
    <source>
        <dbReference type="ARBA" id="ARBA00022833"/>
    </source>
</evidence>
<evidence type="ECO:0000256" key="2">
    <source>
        <dbReference type="ARBA" id="ARBA00022801"/>
    </source>
</evidence>
<dbReference type="PANTHER" id="PTHR43114:SF6">
    <property type="entry name" value="ADENINE DEAMINASE"/>
    <property type="match status" value="1"/>
</dbReference>
<evidence type="ECO:0000259" key="6">
    <source>
        <dbReference type="Pfam" id="PF00962"/>
    </source>
</evidence>
<dbReference type="OrthoDB" id="105475at2"/>
<reference evidence="7 8" key="1">
    <citation type="submission" date="2008-03" db="EMBL/GenBank/DDBJ databases">
        <title>Complete sequence of Leptothrix cholodnii SP-6.</title>
        <authorList>
            <consortium name="US DOE Joint Genome Institute"/>
            <person name="Copeland A."/>
            <person name="Lucas S."/>
            <person name="Lapidus A."/>
            <person name="Glavina del Rio T."/>
            <person name="Dalin E."/>
            <person name="Tice H."/>
            <person name="Bruce D."/>
            <person name="Goodwin L."/>
            <person name="Pitluck S."/>
            <person name="Chertkov O."/>
            <person name="Brettin T."/>
            <person name="Detter J.C."/>
            <person name="Han C."/>
            <person name="Kuske C.R."/>
            <person name="Schmutz J."/>
            <person name="Larimer F."/>
            <person name="Land M."/>
            <person name="Hauser L."/>
            <person name="Kyrpides N."/>
            <person name="Lykidis A."/>
            <person name="Emerson D."/>
            <person name="Richardson P."/>
        </authorList>
    </citation>
    <scope>NUCLEOTIDE SEQUENCE [LARGE SCALE GENOMIC DNA]</scope>
    <source>
        <strain evidence="8">ATCC 51168 / LMG 8142 / SP-6</strain>
    </source>
</reference>
<keyword evidence="1 5" id="KW-0479">Metal-binding</keyword>
<comment type="function">
    <text evidence="5">Catalyzes the hydrolytic deamination of adenine to hypoxanthine. Plays an important role in the purine salvage pathway and in nitrogen catabolism.</text>
</comment>
<dbReference type="EC" id="3.5.4.2" evidence="5"/>
<dbReference type="GO" id="GO:0006146">
    <property type="term" value="P:adenine catabolic process"/>
    <property type="evidence" value="ECO:0007669"/>
    <property type="project" value="UniProtKB-UniRule"/>
</dbReference>
<keyword evidence="2 5" id="KW-0378">Hydrolase</keyword>
<dbReference type="HAMAP" id="MF_01962">
    <property type="entry name" value="Adenine_deaminase"/>
    <property type="match status" value="1"/>
</dbReference>
<sequence>MSPYAPSESVARALDALPRERLPALLRLMPKAELHIHIEGSLEPELIFKLAQRNGVTLPYASVEALRAAYAFTDLQSFLDIYYAGASVLLKEADFFEMAWAYLERAAADNVVHAEIFFDPQTHTERGVPFETVILGLDHAVHRAHTELGVSARLILCFLRHLSEEDAFKTLEAALPWRHHFIGVGLDSSEMGFPPAKFERVFARARELGFHIVAHAGEEGPPAYITEALDLLHTERIDHGVRCLEDAGLVARLAASRMPLTVCPLSNLKLCVFKTLAEHNLPALLDVGLCAMVNSDDPAYFGGYLNQNFVETFAALPQLGARQAWQLAANSFEASFVSDEQKAHWLHQLEVAVLSA</sequence>
<dbReference type="RefSeq" id="WP_012348743.1">
    <property type="nucleotide sequence ID" value="NC_010524.1"/>
</dbReference>
<dbReference type="HOGENOM" id="CLU_039228_7_0_4"/>
<dbReference type="AlphaFoldDB" id="B1Y5V0"/>
<evidence type="ECO:0000256" key="4">
    <source>
        <dbReference type="ARBA" id="ARBA00023080"/>
    </source>
</evidence>
<keyword evidence="8" id="KW-1185">Reference proteome</keyword>
<evidence type="ECO:0000313" key="8">
    <source>
        <dbReference type="Proteomes" id="UP000001693"/>
    </source>
</evidence>
<dbReference type="GO" id="GO:0009117">
    <property type="term" value="P:nucleotide metabolic process"/>
    <property type="evidence" value="ECO:0007669"/>
    <property type="project" value="UniProtKB-KW"/>
</dbReference>
<feature type="binding site" evidence="5">
    <location>
        <position position="37"/>
    </location>
    <ligand>
        <name>Zn(2+)</name>
        <dbReference type="ChEBI" id="CHEBI:29105"/>
        <note>catalytic</note>
    </ligand>
</feature>
<feature type="binding site" evidence="5">
    <location>
        <position position="296"/>
    </location>
    <ligand>
        <name>Zn(2+)</name>
        <dbReference type="ChEBI" id="CHEBI:29105"/>
        <note>catalytic</note>
    </ligand>
</feature>
<dbReference type="FunFam" id="3.20.20.140:FF:000039">
    <property type="entry name" value="Adenine deaminase"/>
    <property type="match status" value="1"/>
</dbReference>
<dbReference type="PANTHER" id="PTHR43114">
    <property type="entry name" value="ADENINE DEAMINASE"/>
    <property type="match status" value="1"/>
</dbReference>
<organism evidence="7 8">
    <name type="scientific">Leptothrix cholodnii (strain ATCC 51168 / LMG 8142 / SP-6)</name>
    <name type="common">Leptothrix discophora (strain SP-6)</name>
    <dbReference type="NCBI Taxonomy" id="395495"/>
    <lineage>
        <taxon>Bacteria</taxon>
        <taxon>Pseudomonadati</taxon>
        <taxon>Pseudomonadota</taxon>
        <taxon>Betaproteobacteria</taxon>
        <taxon>Burkholderiales</taxon>
        <taxon>Sphaerotilaceae</taxon>
        <taxon>Leptothrix</taxon>
    </lineage>
</organism>
<dbReference type="KEGG" id="lch:Lcho_3742"/>
<dbReference type="InterPro" id="IPR032466">
    <property type="entry name" value="Metal_Hydrolase"/>
</dbReference>
<evidence type="ECO:0000256" key="5">
    <source>
        <dbReference type="HAMAP-Rule" id="MF_01962"/>
    </source>
</evidence>
<keyword evidence="4 5" id="KW-0546">Nucleotide metabolism</keyword>
<dbReference type="GO" id="GO:0043103">
    <property type="term" value="P:hypoxanthine salvage"/>
    <property type="evidence" value="ECO:0007669"/>
    <property type="project" value="UniProtKB-UniRule"/>
</dbReference>
<dbReference type="NCBIfam" id="NF006850">
    <property type="entry name" value="PRK09358.1-6"/>
    <property type="match status" value="1"/>
</dbReference>
<gene>
    <name evidence="7" type="ordered locus">Lcho_3742</name>
</gene>
<proteinExistence type="inferred from homology"/>
<evidence type="ECO:0000256" key="1">
    <source>
        <dbReference type="ARBA" id="ARBA00022723"/>
    </source>
</evidence>
<feature type="active site" description="Proton donor" evidence="5">
    <location>
        <position position="218"/>
    </location>
</feature>
<dbReference type="NCBIfam" id="TIGR01430">
    <property type="entry name" value="aden_deam"/>
    <property type="match status" value="1"/>
</dbReference>
<dbReference type="InterPro" id="IPR028892">
    <property type="entry name" value="ADE"/>
</dbReference>
<dbReference type="Pfam" id="PF00962">
    <property type="entry name" value="A_deaminase"/>
    <property type="match status" value="1"/>
</dbReference>
<feature type="binding site" evidence="5">
    <location>
        <position position="297"/>
    </location>
    <ligand>
        <name>substrate</name>
    </ligand>
</feature>
<dbReference type="EMBL" id="CP001013">
    <property type="protein sequence ID" value="ACB35996.1"/>
    <property type="molecule type" value="Genomic_DNA"/>
</dbReference>
<dbReference type="GO" id="GO:0000034">
    <property type="term" value="F:adenine deaminase activity"/>
    <property type="evidence" value="ECO:0007669"/>
    <property type="project" value="UniProtKB-UniRule"/>
</dbReference>
<feature type="binding site" evidence="5">
    <location>
        <position position="35"/>
    </location>
    <ligand>
        <name>Zn(2+)</name>
        <dbReference type="ChEBI" id="CHEBI:29105"/>
        <note>catalytic</note>
    </ligand>
</feature>
<comment type="similarity">
    <text evidence="5">Belongs to the metallo-dependent hydrolases superfamily. Adenosine and AMP deaminases family. Adenine deaminase type 2 subfamily.</text>
</comment>
<name>B1Y5V0_LEPCP</name>
<evidence type="ECO:0000313" key="7">
    <source>
        <dbReference type="EMBL" id="ACB35996.1"/>
    </source>
</evidence>
<keyword evidence="3 5" id="KW-0862">Zinc</keyword>